<keyword evidence="2" id="KW-1185">Reference proteome</keyword>
<dbReference type="InterPro" id="IPR045592">
    <property type="entry name" value="DUF6461"/>
</dbReference>
<gene>
    <name evidence="1" type="ORF">SAMN05444920_10650</name>
</gene>
<dbReference type="OrthoDB" id="4198010at2"/>
<name>A0A1H6DQ83_9ACTN</name>
<dbReference type="AlphaFoldDB" id="A0A1H6DQ83"/>
<evidence type="ECO:0000313" key="1">
    <source>
        <dbReference type="EMBL" id="SEG87264.1"/>
    </source>
</evidence>
<accession>A0A1H6DQ83</accession>
<dbReference type="EMBL" id="FNVT01000006">
    <property type="protein sequence ID" value="SEG87264.1"/>
    <property type="molecule type" value="Genomic_DNA"/>
</dbReference>
<organism evidence="1 2">
    <name type="scientific">Nonomuraea solani</name>
    <dbReference type="NCBI Taxonomy" id="1144553"/>
    <lineage>
        <taxon>Bacteria</taxon>
        <taxon>Bacillati</taxon>
        <taxon>Actinomycetota</taxon>
        <taxon>Actinomycetes</taxon>
        <taxon>Streptosporangiales</taxon>
        <taxon>Streptosporangiaceae</taxon>
        <taxon>Nonomuraea</taxon>
    </lineage>
</organism>
<proteinExistence type="predicted"/>
<evidence type="ECO:0000313" key="2">
    <source>
        <dbReference type="Proteomes" id="UP000236732"/>
    </source>
</evidence>
<protein>
    <submittedName>
        <fullName evidence="1">Uncharacterized protein</fullName>
    </submittedName>
</protein>
<dbReference type="RefSeq" id="WP_103958010.1">
    <property type="nucleotide sequence ID" value="NZ_FNVT01000006.1"/>
</dbReference>
<reference evidence="1 2" key="1">
    <citation type="submission" date="2016-10" db="EMBL/GenBank/DDBJ databases">
        <authorList>
            <person name="de Groot N.N."/>
        </authorList>
    </citation>
    <scope>NUCLEOTIDE SEQUENCE [LARGE SCALE GENOMIC DNA]</scope>
    <source>
        <strain evidence="1 2">CGMCC 4.7037</strain>
    </source>
</reference>
<dbReference type="Pfam" id="PF20062">
    <property type="entry name" value="DUF6461"/>
    <property type="match status" value="1"/>
</dbReference>
<dbReference type="Proteomes" id="UP000236732">
    <property type="component" value="Unassembled WGS sequence"/>
</dbReference>
<sequence length="214" mass="23445">MTTDSLTSFRWSLEHDPLGEIYCVTFVRGLDQAEVLRRYAPDGPAGREMSFRELDAEVGDYVMVTEGGRGGGHVGVIAVGGWCVAIEPWGWTTVMNERLARLSVGSEVVSVNRHDYASDDHFSYAVDGTVITCFGMASPDVRHGADKDRLNDLMREIGFPPEEIETDEEWEARYDDLAPNGLSRAFALATRLTGVTFTPDLLDGPLLVGTIADA</sequence>